<organism evidence="4 5">
    <name type="scientific">Erysiphe pulchra</name>
    <dbReference type="NCBI Taxonomy" id="225359"/>
    <lineage>
        <taxon>Eukaryota</taxon>
        <taxon>Fungi</taxon>
        <taxon>Dikarya</taxon>
        <taxon>Ascomycota</taxon>
        <taxon>Pezizomycotina</taxon>
        <taxon>Leotiomycetes</taxon>
        <taxon>Erysiphales</taxon>
        <taxon>Erysiphaceae</taxon>
        <taxon>Erysiphe</taxon>
    </lineage>
</organism>
<dbReference type="EMBL" id="PEDP01000384">
    <property type="protein sequence ID" value="POS86192.1"/>
    <property type="molecule type" value="Genomic_DNA"/>
</dbReference>
<dbReference type="AlphaFoldDB" id="A0A2S4PW12"/>
<comment type="similarity">
    <text evidence="1">Belongs to the nicotianamine synthase (NAS)-like family.</text>
</comment>
<evidence type="ECO:0000256" key="2">
    <source>
        <dbReference type="ARBA" id="ARBA00022679"/>
    </source>
</evidence>
<dbReference type="InterPro" id="IPR004298">
    <property type="entry name" value="Nicotian_synth"/>
</dbReference>
<gene>
    <name evidence="4" type="ORF">EPUL_003296</name>
</gene>
<evidence type="ECO:0000256" key="3">
    <source>
        <dbReference type="ARBA" id="ARBA00022691"/>
    </source>
</evidence>
<proteinExistence type="inferred from homology"/>
<comment type="caution">
    <text evidence="4">The sequence shown here is derived from an EMBL/GenBank/DDBJ whole genome shotgun (WGS) entry which is preliminary data.</text>
</comment>
<evidence type="ECO:0000313" key="5">
    <source>
        <dbReference type="Proteomes" id="UP000237438"/>
    </source>
</evidence>
<sequence>MFEFLNYCSRRIVNIWYKSDETSDEIFEANILIKKILFLHGQMVSLRQSGSTSEIGDLFSELRLICIRSVDDRILENPRILEVISDLRGFCSDIETNLEKEWGLKAAGDESSTQEEVCARIRAYPYFETYVRLIRAELSAMQSVKMEPIKKIAFIGSGAMPLTSLCLIGRLTDTPTNISILNVDRDAEGLEISKTICERLGSKAQGMEFCLAEAGSSLELYDYDAVYLAALVGTTQEQKEDLLEQVTSKMRPGALLVTRGGRKLRSLIYTVRTFQNNSKYKYGRRLCKKLTHSVKVFDPTTERVSKILDMAAVINPQKHNIVNSVFVGQVKPKSPSSGSTEVEEAKE</sequence>
<dbReference type="Pfam" id="PF03059">
    <property type="entry name" value="NAS"/>
    <property type="match status" value="1"/>
</dbReference>
<keyword evidence="3" id="KW-0949">S-adenosyl-L-methionine</keyword>
<dbReference type="GO" id="GO:0030410">
    <property type="term" value="F:nicotianamine synthase activity"/>
    <property type="evidence" value="ECO:0007669"/>
    <property type="project" value="InterPro"/>
</dbReference>
<evidence type="ECO:0000256" key="1">
    <source>
        <dbReference type="ARBA" id="ARBA00007009"/>
    </source>
</evidence>
<name>A0A2S4PW12_9PEZI</name>
<keyword evidence="5" id="KW-1185">Reference proteome</keyword>
<dbReference type="PROSITE" id="PS51142">
    <property type="entry name" value="NAS"/>
    <property type="match status" value="1"/>
</dbReference>
<dbReference type="OrthoDB" id="1858069at2759"/>
<protein>
    <recommendedName>
        <fullName evidence="6">Nicotianamine synthase</fullName>
    </recommendedName>
</protein>
<dbReference type="PANTHER" id="PTHR32266">
    <property type="entry name" value="NICOTIANAMINE SYNTHASE 3"/>
    <property type="match status" value="1"/>
</dbReference>
<dbReference type="InterPro" id="IPR029063">
    <property type="entry name" value="SAM-dependent_MTases_sf"/>
</dbReference>
<dbReference type="Proteomes" id="UP000237438">
    <property type="component" value="Unassembled WGS sequence"/>
</dbReference>
<dbReference type="STRING" id="225359.A0A2S4PW12"/>
<dbReference type="PANTHER" id="PTHR32266:SF12">
    <property type="entry name" value="NICOTIANAMINE SYNTHASE 3"/>
    <property type="match status" value="1"/>
</dbReference>
<dbReference type="GO" id="GO:0030418">
    <property type="term" value="P:nicotianamine biosynthetic process"/>
    <property type="evidence" value="ECO:0007669"/>
    <property type="project" value="InterPro"/>
</dbReference>
<accession>A0A2S4PW12</accession>
<reference evidence="4 5" key="1">
    <citation type="submission" date="2017-10" db="EMBL/GenBank/DDBJ databases">
        <title>Development of genomic resources for the powdery mildew, Erysiphe pulchra.</title>
        <authorList>
            <person name="Wadl P.A."/>
            <person name="Mack B.M."/>
            <person name="Moore G."/>
            <person name="Beltz S.B."/>
        </authorList>
    </citation>
    <scope>NUCLEOTIDE SEQUENCE [LARGE SCALE GENOMIC DNA]</scope>
    <source>
        <strain evidence="4">Cflorida</strain>
    </source>
</reference>
<evidence type="ECO:0008006" key="6">
    <source>
        <dbReference type="Google" id="ProtNLM"/>
    </source>
</evidence>
<evidence type="ECO:0000313" key="4">
    <source>
        <dbReference type="EMBL" id="POS86192.1"/>
    </source>
</evidence>
<dbReference type="Gene3D" id="3.40.50.150">
    <property type="entry name" value="Vaccinia Virus protein VP39"/>
    <property type="match status" value="1"/>
</dbReference>
<keyword evidence="2" id="KW-0808">Transferase</keyword>